<comment type="function">
    <text evidence="6">Specifically methylates the N4 position of cytidine in position 1402 (C1402) of 16S rRNA.</text>
</comment>
<organism evidence="7 8">
    <name type="scientific">Candidatus Roizmanbacteria bacterium CG23_combo_of_CG06-09_8_20_14_all_35_49</name>
    <dbReference type="NCBI Taxonomy" id="1974863"/>
    <lineage>
        <taxon>Bacteria</taxon>
        <taxon>Candidatus Roizmaniibacteriota</taxon>
    </lineage>
</organism>
<feature type="binding site" evidence="6">
    <location>
        <position position="48"/>
    </location>
    <ligand>
        <name>S-adenosyl-L-methionine</name>
        <dbReference type="ChEBI" id="CHEBI:59789"/>
    </ligand>
</feature>
<gene>
    <name evidence="6" type="primary">rsmH</name>
    <name evidence="7" type="ORF">COX47_02290</name>
</gene>
<accession>A0A2G9Y6S6</accession>
<dbReference type="NCBIfam" id="TIGR00006">
    <property type="entry name" value="16S rRNA (cytosine(1402)-N(4))-methyltransferase RsmH"/>
    <property type="match status" value="1"/>
</dbReference>
<evidence type="ECO:0000256" key="6">
    <source>
        <dbReference type="HAMAP-Rule" id="MF_01007"/>
    </source>
</evidence>
<protein>
    <recommendedName>
        <fullName evidence="6">Ribosomal RNA small subunit methyltransferase H</fullName>
        <ecNumber evidence="6">2.1.1.199</ecNumber>
    </recommendedName>
    <alternativeName>
        <fullName evidence="6">16S rRNA m(4)C1402 methyltransferase</fullName>
    </alternativeName>
    <alternativeName>
        <fullName evidence="6">rRNA (cytosine-N(4)-)-methyltransferase RsmH</fullName>
    </alternativeName>
</protein>
<proteinExistence type="inferred from homology"/>
<evidence type="ECO:0000256" key="4">
    <source>
        <dbReference type="ARBA" id="ARBA00022679"/>
    </source>
</evidence>
<keyword evidence="6" id="KW-0963">Cytoplasm</keyword>
<feature type="binding site" evidence="6">
    <location>
        <position position="92"/>
    </location>
    <ligand>
        <name>S-adenosyl-L-methionine</name>
        <dbReference type="ChEBI" id="CHEBI:59789"/>
    </ligand>
</feature>
<evidence type="ECO:0000256" key="2">
    <source>
        <dbReference type="ARBA" id="ARBA00022552"/>
    </source>
</evidence>
<dbReference type="SUPFAM" id="SSF53335">
    <property type="entry name" value="S-adenosyl-L-methionine-dependent methyltransferases"/>
    <property type="match status" value="1"/>
</dbReference>
<evidence type="ECO:0000313" key="7">
    <source>
        <dbReference type="EMBL" id="PIP14945.1"/>
    </source>
</evidence>
<comment type="caution">
    <text evidence="7">The sequence shown here is derived from an EMBL/GenBank/DDBJ whole genome shotgun (WGS) entry which is preliminary data.</text>
</comment>
<keyword evidence="3 6" id="KW-0489">Methyltransferase</keyword>
<name>A0A2G9Y6S6_9BACT</name>
<dbReference type="EC" id="2.1.1.199" evidence="6"/>
<dbReference type="InterPro" id="IPR002903">
    <property type="entry name" value="RsmH"/>
</dbReference>
<keyword evidence="5 6" id="KW-0949">S-adenosyl-L-methionine</keyword>
<evidence type="ECO:0000256" key="1">
    <source>
        <dbReference type="ARBA" id="ARBA00010396"/>
    </source>
</evidence>
<dbReference type="AlphaFoldDB" id="A0A2G9Y6S6"/>
<evidence type="ECO:0000313" key="8">
    <source>
        <dbReference type="Proteomes" id="UP000231025"/>
    </source>
</evidence>
<dbReference type="InterPro" id="IPR023397">
    <property type="entry name" value="SAM-dep_MeTrfase_MraW_recog"/>
</dbReference>
<feature type="binding site" evidence="6">
    <location>
        <position position="71"/>
    </location>
    <ligand>
        <name>S-adenosyl-L-methionine</name>
        <dbReference type="ChEBI" id="CHEBI:59789"/>
    </ligand>
</feature>
<dbReference type="GO" id="GO:0070475">
    <property type="term" value="P:rRNA base methylation"/>
    <property type="evidence" value="ECO:0007669"/>
    <property type="project" value="UniProtKB-UniRule"/>
</dbReference>
<dbReference type="HAMAP" id="MF_01007">
    <property type="entry name" value="16SrRNA_methyltr_H"/>
    <property type="match status" value="1"/>
</dbReference>
<reference evidence="7 8" key="1">
    <citation type="submission" date="2017-09" db="EMBL/GenBank/DDBJ databases">
        <title>Depth-based differentiation of microbial function through sediment-hosted aquifers and enrichment of novel symbionts in the deep terrestrial subsurface.</title>
        <authorList>
            <person name="Probst A.J."/>
            <person name="Ladd B."/>
            <person name="Jarett J.K."/>
            <person name="Geller-Mcgrath D.E."/>
            <person name="Sieber C.M."/>
            <person name="Emerson J.B."/>
            <person name="Anantharaman K."/>
            <person name="Thomas B.C."/>
            <person name="Malmstrom R."/>
            <person name="Stieglmeier M."/>
            <person name="Klingl A."/>
            <person name="Woyke T."/>
            <person name="Ryan C.M."/>
            <person name="Banfield J.F."/>
        </authorList>
    </citation>
    <scope>NUCLEOTIDE SEQUENCE [LARGE SCALE GENOMIC DNA]</scope>
    <source>
        <strain evidence="7">CG23_combo_of_CG06-09_8_20_14_all_35_49</strain>
    </source>
</reference>
<evidence type="ECO:0000256" key="3">
    <source>
        <dbReference type="ARBA" id="ARBA00022603"/>
    </source>
</evidence>
<feature type="binding site" evidence="6">
    <location>
        <begin position="31"/>
        <end position="33"/>
    </location>
    <ligand>
        <name>S-adenosyl-L-methionine</name>
        <dbReference type="ChEBI" id="CHEBI:59789"/>
    </ligand>
</feature>
<dbReference type="Proteomes" id="UP000231025">
    <property type="component" value="Unassembled WGS sequence"/>
</dbReference>
<keyword evidence="2 6" id="KW-0698">rRNA processing</keyword>
<dbReference type="PANTHER" id="PTHR11265">
    <property type="entry name" value="S-ADENOSYL-METHYLTRANSFERASE MRAW"/>
    <property type="match status" value="1"/>
</dbReference>
<dbReference type="PIRSF" id="PIRSF004486">
    <property type="entry name" value="MraW"/>
    <property type="match status" value="1"/>
</dbReference>
<dbReference type="Pfam" id="PF01795">
    <property type="entry name" value="Methyltransf_5"/>
    <property type="match status" value="1"/>
</dbReference>
<dbReference type="SUPFAM" id="SSF81799">
    <property type="entry name" value="Putative methyltransferase TM0872, insert domain"/>
    <property type="match status" value="1"/>
</dbReference>
<dbReference type="PANTHER" id="PTHR11265:SF0">
    <property type="entry name" value="12S RRNA N4-METHYLCYTIDINE METHYLTRANSFERASE"/>
    <property type="match status" value="1"/>
</dbReference>
<dbReference type="GO" id="GO:0071424">
    <property type="term" value="F:rRNA (cytosine-N4-)-methyltransferase activity"/>
    <property type="evidence" value="ECO:0007669"/>
    <property type="project" value="UniProtKB-UniRule"/>
</dbReference>
<comment type="subcellular location">
    <subcellularLocation>
        <location evidence="6">Cytoplasm</location>
    </subcellularLocation>
</comment>
<evidence type="ECO:0000256" key="5">
    <source>
        <dbReference type="ARBA" id="ARBA00022691"/>
    </source>
</evidence>
<dbReference type="Gene3D" id="1.10.150.170">
    <property type="entry name" value="Putative methyltransferase TM0872, insert domain"/>
    <property type="match status" value="1"/>
</dbReference>
<dbReference type="Gene3D" id="3.40.50.150">
    <property type="entry name" value="Vaccinia Virus protein VP39"/>
    <property type="match status" value="1"/>
</dbReference>
<dbReference type="CDD" id="cd02440">
    <property type="entry name" value="AdoMet_MTases"/>
    <property type="match status" value="1"/>
</dbReference>
<comment type="similarity">
    <text evidence="1 6">Belongs to the methyltransferase superfamily. RsmH family.</text>
</comment>
<dbReference type="GO" id="GO:0005737">
    <property type="term" value="C:cytoplasm"/>
    <property type="evidence" value="ECO:0007669"/>
    <property type="project" value="UniProtKB-SubCell"/>
</dbReference>
<dbReference type="EMBL" id="PCRE01000034">
    <property type="protein sequence ID" value="PIP14945.1"/>
    <property type="molecule type" value="Genomic_DNA"/>
</dbReference>
<sequence length="272" mass="31163">MAHTPVLLQQAIENLNIKKGGLYIDATFGEGGYSQEIIKRGGKVLAIEIDEDQIFNFQFSIFNLRIVQGNFAEIEKIAKENNFFPVDGVVFDLGLSMRQIEESGRGFSYKCFAEPLDMRIDTNLTVKASDLINSLTENQLYEIFAKNSEELNSRAVAKNIVYARHLKPIKTVADLIFSIDKAIDKKDKRVYQRIFQALRIEVNQELDNLKRGLAGSLKILKKGGRLIVISFHSLEDRIVKNFVREKKLNFFQKKLIRGERSFERSAKLRTII</sequence>
<comment type="catalytic activity">
    <reaction evidence="6">
        <text>cytidine(1402) in 16S rRNA + S-adenosyl-L-methionine = N(4)-methylcytidine(1402) in 16S rRNA + S-adenosyl-L-homocysteine + H(+)</text>
        <dbReference type="Rhea" id="RHEA:42928"/>
        <dbReference type="Rhea" id="RHEA-COMP:10286"/>
        <dbReference type="Rhea" id="RHEA-COMP:10287"/>
        <dbReference type="ChEBI" id="CHEBI:15378"/>
        <dbReference type="ChEBI" id="CHEBI:57856"/>
        <dbReference type="ChEBI" id="CHEBI:59789"/>
        <dbReference type="ChEBI" id="CHEBI:74506"/>
        <dbReference type="ChEBI" id="CHEBI:82748"/>
        <dbReference type="EC" id="2.1.1.199"/>
    </reaction>
</comment>
<keyword evidence="4 6" id="KW-0808">Transferase</keyword>
<feature type="binding site" evidence="6">
    <location>
        <position position="99"/>
    </location>
    <ligand>
        <name>S-adenosyl-L-methionine</name>
        <dbReference type="ChEBI" id="CHEBI:59789"/>
    </ligand>
</feature>
<dbReference type="InterPro" id="IPR029063">
    <property type="entry name" value="SAM-dependent_MTases_sf"/>
</dbReference>